<proteinExistence type="predicted"/>
<organism evidence="1 2">
    <name type="scientific">Pseudocohnilembus persalinus</name>
    <name type="common">Ciliate</name>
    <dbReference type="NCBI Taxonomy" id="266149"/>
    <lineage>
        <taxon>Eukaryota</taxon>
        <taxon>Sar</taxon>
        <taxon>Alveolata</taxon>
        <taxon>Ciliophora</taxon>
        <taxon>Intramacronucleata</taxon>
        <taxon>Oligohymenophorea</taxon>
        <taxon>Scuticociliatia</taxon>
        <taxon>Philasterida</taxon>
        <taxon>Pseudocohnilembidae</taxon>
        <taxon>Pseudocohnilembus</taxon>
    </lineage>
</organism>
<comment type="caution">
    <text evidence="1">The sequence shown here is derived from an EMBL/GenBank/DDBJ whole genome shotgun (WGS) entry which is preliminary data.</text>
</comment>
<evidence type="ECO:0008006" key="3">
    <source>
        <dbReference type="Google" id="ProtNLM"/>
    </source>
</evidence>
<sequence length="339" mass="40978">MLLKVFPGKIIPPTDYNTRENSPYELQKRMKFMNSFANTLVEDKTLFYNPFTISFFGDDNKKWENTIKIMEKQGPKDKIKYNFEGQYPLKFSNEMYEYKEKLRNFLPKMEGNFNKLYLVSKQLQKDFENVQNTLNQISTCYKSLFEDINQFSGEIIEGQMNHKKLGDSYYINHQIFDGWAQYMQKTKHDIQSFTNLFKFSFEESKVYKDLVKSTEDSEKTFIQYLKLYQSDQQNNKKQHVSNKQKQDDQQYYLSLKHDMAYWLSYTYYEIQDKFQKKGEDNLRFISIFFKSQAQKINEFMQQWANDAQQYVNNPFPIPRDSLQKTQLFKHLQKQNSMKE</sequence>
<dbReference type="EMBL" id="LDAU01000180">
    <property type="protein sequence ID" value="KRX00993.1"/>
    <property type="molecule type" value="Genomic_DNA"/>
</dbReference>
<keyword evidence="2" id="KW-1185">Reference proteome</keyword>
<name>A0A0V0QFK3_PSEPJ</name>
<evidence type="ECO:0000313" key="1">
    <source>
        <dbReference type="EMBL" id="KRX00993.1"/>
    </source>
</evidence>
<gene>
    <name evidence="1" type="ORF">PPERSA_09599</name>
</gene>
<evidence type="ECO:0000313" key="2">
    <source>
        <dbReference type="Proteomes" id="UP000054937"/>
    </source>
</evidence>
<accession>A0A0V0QFK3</accession>
<dbReference type="Proteomes" id="UP000054937">
    <property type="component" value="Unassembled WGS sequence"/>
</dbReference>
<dbReference type="AlphaFoldDB" id="A0A0V0QFK3"/>
<dbReference type="OMA" id="MQQWAND"/>
<reference evidence="1 2" key="1">
    <citation type="journal article" date="2015" name="Sci. Rep.">
        <title>Genome of the facultative scuticociliatosis pathogen Pseudocohnilembus persalinus provides insight into its virulence through horizontal gene transfer.</title>
        <authorList>
            <person name="Xiong J."/>
            <person name="Wang G."/>
            <person name="Cheng J."/>
            <person name="Tian M."/>
            <person name="Pan X."/>
            <person name="Warren A."/>
            <person name="Jiang C."/>
            <person name="Yuan D."/>
            <person name="Miao W."/>
        </authorList>
    </citation>
    <scope>NUCLEOTIDE SEQUENCE [LARGE SCALE GENOMIC DNA]</scope>
    <source>
        <strain evidence="1">36N120E</strain>
    </source>
</reference>
<dbReference type="InParanoid" id="A0A0V0QFK3"/>
<protein>
    <recommendedName>
        <fullName evidence="3">Phox homologous domain</fullName>
    </recommendedName>
</protein>